<evidence type="ECO:0000259" key="1">
    <source>
        <dbReference type="Pfam" id="PF22735"/>
    </source>
</evidence>
<dbReference type="InterPro" id="IPR051082">
    <property type="entry name" value="Pentapeptide-BTB/POZ_domain"/>
</dbReference>
<dbReference type="EMBL" id="JAAHFQ010000317">
    <property type="protein sequence ID" value="NER29153.1"/>
    <property type="molecule type" value="Genomic_DNA"/>
</dbReference>
<dbReference type="AlphaFoldDB" id="A0A6B3NC78"/>
<dbReference type="PANTHER" id="PTHR14136:SF17">
    <property type="entry name" value="BTB_POZ DOMAIN-CONTAINING PROTEIN KCTD9"/>
    <property type="match status" value="1"/>
</dbReference>
<feature type="non-terminal residue" evidence="2">
    <location>
        <position position="1"/>
    </location>
</feature>
<dbReference type="PANTHER" id="PTHR14136">
    <property type="entry name" value="BTB_POZ DOMAIN-CONTAINING PROTEIN KCTD9"/>
    <property type="match status" value="1"/>
</dbReference>
<name>A0A6B3NC78_9CYAN</name>
<dbReference type="SUPFAM" id="SSF141571">
    <property type="entry name" value="Pentapeptide repeat-like"/>
    <property type="match status" value="1"/>
</dbReference>
<sequence>LSFVGLSRKGLNLLRDKTEDRPTLEQWAAIAFPLAYIQSFDSLVQNNNWLRLKIGAGVSDKEAKQQVDQLGELVLDQALIEEAFTYFPESKLAQALNQQLSLYLEQKGLDRYTIPLVTGWVAWGTYPHIDSLLSYESKTIVKPLSVTRAAAKETAATGKYGNIESYLTEQISPNSSNLLRIQQWKVLGEEFKIPDIYVPLNAQLLDSNGKVKEKANSVNLESWAKEQLSNPDKNGQVMFIQAGPGRGKSVFCRMFADWVRQHLHPIWTPILIRLREIHAFEENIENTLRAAVQEDFAKSDDGWLTDSNTRFLFLLDGFDELRMQGRTSGGIEDFLKKVGYFQNSCQQNPQLGHRFLVTGRELALQGIVVPGNLERVQIELMNDKLQQQWLSNWGKLVSSDKATGFKEFLQAQNCPQRVKQLAQEPLLLYLLAAMHRDGELEAGMFEQASSTNAKILIYQKALDWVLTKQRPQELNFELTEQETEDLKRILTEAGLCVTQAGGEWASINMIEERLKGDDAAKELLEKAQQRIGENPLRNALAAFYLRPASASGIKEGAVEFVHKSFGEFLCALRFQESLQEWVLVESRRRRRGFIVSREQLAEEIYDLLGYGGLTREIVDYLMALLDLSNEELVQLFQRLEEFYLDWCNGEFIDNLEETTLPQKTGQKLRKYGVELGQRRVDINVGLNVMILLLELHRYAQENNELKNKIAFHPCGKKNTEDFNKLRLLQIISYGQSVDFDSFQNTVGSFLIGADLRRAYLSGADLSGADLRRAGFSGADLRRADLRGADLRRVDFSGADLRGVDFRRVDFSGADLRGADLRGADLRGADFSGTDLRGVDFSGAYLSGAYFENITWDEDTKWEDVRGLKEAINVPEALKQQLSISQPAEGSIDD</sequence>
<feature type="domain" description="NACHT N-terminal Helical" evidence="1">
    <location>
        <begin position="2"/>
        <end position="191"/>
    </location>
</feature>
<protein>
    <recommendedName>
        <fullName evidence="1">NACHT N-terminal Helical domain-containing protein</fullName>
    </recommendedName>
</protein>
<reference evidence="2" key="1">
    <citation type="submission" date="2019-11" db="EMBL/GenBank/DDBJ databases">
        <title>Genomic insights into an expanded diversity of filamentous marine cyanobacteria reveals the extraordinary biosynthetic potential of Moorea and Okeania.</title>
        <authorList>
            <person name="Ferreira Leao T."/>
            <person name="Wang M."/>
            <person name="Moss N."/>
            <person name="Da Silva R."/>
            <person name="Sanders J."/>
            <person name="Nurk S."/>
            <person name="Gurevich A."/>
            <person name="Humphrey G."/>
            <person name="Reher R."/>
            <person name="Zhu Q."/>
            <person name="Belda-Ferre P."/>
            <person name="Glukhov E."/>
            <person name="Rex R."/>
            <person name="Dorrestein P.C."/>
            <person name="Knight R."/>
            <person name="Pevzner P."/>
            <person name="Gerwick W.H."/>
            <person name="Gerwick L."/>
        </authorList>
    </citation>
    <scope>NUCLEOTIDE SEQUENCE</scope>
    <source>
        <strain evidence="2">SIO1C4</strain>
    </source>
</reference>
<dbReference type="InterPro" id="IPR001646">
    <property type="entry name" value="5peptide_repeat"/>
</dbReference>
<dbReference type="Pfam" id="PF00805">
    <property type="entry name" value="Pentapeptide"/>
    <property type="match status" value="2"/>
</dbReference>
<dbReference type="Gene3D" id="2.160.20.80">
    <property type="entry name" value="E3 ubiquitin-protein ligase SopA"/>
    <property type="match status" value="1"/>
</dbReference>
<dbReference type="InterPro" id="IPR027417">
    <property type="entry name" value="P-loop_NTPase"/>
</dbReference>
<dbReference type="Gene3D" id="3.40.50.300">
    <property type="entry name" value="P-loop containing nucleotide triphosphate hydrolases"/>
    <property type="match status" value="1"/>
</dbReference>
<accession>A0A6B3NC78</accession>
<dbReference type="Pfam" id="PF22735">
    <property type="entry name" value="NNH3"/>
    <property type="match status" value="1"/>
</dbReference>
<dbReference type="InterPro" id="IPR054568">
    <property type="entry name" value="NNH3"/>
</dbReference>
<comment type="caution">
    <text evidence="2">The sequence shown here is derived from an EMBL/GenBank/DDBJ whole genome shotgun (WGS) entry which is preliminary data.</text>
</comment>
<proteinExistence type="predicted"/>
<gene>
    <name evidence="2" type="ORF">F6J89_16335</name>
</gene>
<evidence type="ECO:0000313" key="2">
    <source>
        <dbReference type="EMBL" id="NER29153.1"/>
    </source>
</evidence>
<organism evidence="2">
    <name type="scientific">Symploca sp. SIO1C4</name>
    <dbReference type="NCBI Taxonomy" id="2607765"/>
    <lineage>
        <taxon>Bacteria</taxon>
        <taxon>Bacillati</taxon>
        <taxon>Cyanobacteriota</taxon>
        <taxon>Cyanophyceae</taxon>
        <taxon>Coleofasciculales</taxon>
        <taxon>Coleofasciculaceae</taxon>
        <taxon>Symploca</taxon>
    </lineage>
</organism>